<accession>A0A8S5SXG1</accession>
<sequence length="46" mass="5275">MDELKIREDGIYLNNQKLKCVQVIKTKSTAESNHATIYLKLIAKLV</sequence>
<name>A0A8S5SXG1_9CAUD</name>
<reference evidence="1" key="1">
    <citation type="journal article" date="2021" name="Proc. Natl. Acad. Sci. U.S.A.">
        <title>A Catalog of Tens of Thousands of Viruses from Human Metagenomes Reveals Hidden Associations with Chronic Diseases.</title>
        <authorList>
            <person name="Tisza M.J."/>
            <person name="Buck C.B."/>
        </authorList>
    </citation>
    <scope>NUCLEOTIDE SEQUENCE</scope>
    <source>
        <strain evidence="1">CtBtT10</strain>
    </source>
</reference>
<dbReference type="EMBL" id="BK032694">
    <property type="protein sequence ID" value="DAF55584.1"/>
    <property type="molecule type" value="Genomic_DNA"/>
</dbReference>
<proteinExistence type="predicted"/>
<evidence type="ECO:0000313" key="1">
    <source>
        <dbReference type="EMBL" id="DAF55584.1"/>
    </source>
</evidence>
<organism evidence="1">
    <name type="scientific">Siphoviridae sp. ctBtT10</name>
    <dbReference type="NCBI Taxonomy" id="2827805"/>
    <lineage>
        <taxon>Viruses</taxon>
        <taxon>Duplodnaviria</taxon>
        <taxon>Heunggongvirae</taxon>
        <taxon>Uroviricota</taxon>
        <taxon>Caudoviricetes</taxon>
    </lineage>
</organism>
<protein>
    <submittedName>
        <fullName evidence="1">Uncharacterized protein</fullName>
    </submittedName>
</protein>